<evidence type="ECO:0000256" key="10">
    <source>
        <dbReference type="ARBA" id="ARBA00023136"/>
    </source>
</evidence>
<evidence type="ECO:0000256" key="5">
    <source>
        <dbReference type="ARBA" id="ARBA00022692"/>
    </source>
</evidence>
<evidence type="ECO:0000256" key="1">
    <source>
        <dbReference type="ARBA" id="ARBA00004141"/>
    </source>
</evidence>
<protein>
    <submittedName>
        <fullName evidence="14">DUF1211 domain-containing protein</fullName>
    </submittedName>
</protein>
<keyword evidence="11" id="KW-0407">Ion channel</keyword>
<dbReference type="PANTHER" id="PTHR31462">
    <property type="entry name" value="ENDOSOMAL/LYSOSOMAL POTASSIUM CHANNEL TMEM175"/>
    <property type="match status" value="1"/>
</dbReference>
<evidence type="ECO:0000313" key="17">
    <source>
        <dbReference type="Proteomes" id="UP000239650"/>
    </source>
</evidence>
<keyword evidence="4" id="KW-0633">Potassium transport</keyword>
<comment type="subcellular location">
    <subcellularLocation>
        <location evidence="1">Membrane</location>
        <topology evidence="1">Multi-pass membrane protein</topology>
    </subcellularLocation>
</comment>
<feature type="transmembrane region" description="Helical" evidence="13">
    <location>
        <begin position="154"/>
        <end position="179"/>
    </location>
</feature>
<evidence type="ECO:0000256" key="8">
    <source>
        <dbReference type="ARBA" id="ARBA00022989"/>
    </source>
</evidence>
<dbReference type="RefSeq" id="WP_016265768.1">
    <property type="nucleotide sequence ID" value="NZ_AP017931.1"/>
</dbReference>
<dbReference type="InterPro" id="IPR010617">
    <property type="entry name" value="TMEM175-like"/>
</dbReference>
<evidence type="ECO:0000256" key="13">
    <source>
        <dbReference type="SAM" id="Phobius"/>
    </source>
</evidence>
<dbReference type="EMBL" id="OKRC01000011">
    <property type="protein sequence ID" value="SPE23112.1"/>
    <property type="molecule type" value="Genomic_DNA"/>
</dbReference>
<dbReference type="EMBL" id="MKGH01000014">
    <property type="protein sequence ID" value="PKX78711.1"/>
    <property type="molecule type" value="Genomic_DNA"/>
</dbReference>
<sequence>MNKGRLEAFSDAVIAIIVTIMILEFKTPETAEMKALLENAPYFFAYIVTYLFVGVAWYNHHYMFSLTKRVTKRIYWLNNIWLLSMSFLPVATAWAGRFINSRGPEYFYYVVHFAWLMMYFLLSRALADANREVAPEVYQKITGMPIYGVIMKPYFWVIQVALIVAIYFFPAIELIFVILEVFVIGNRTGSDSDKLFHD</sequence>
<keyword evidence="10 13" id="KW-0472">Membrane</keyword>
<accession>A0A095AC21</accession>
<evidence type="ECO:0000256" key="3">
    <source>
        <dbReference type="ARBA" id="ARBA00022448"/>
    </source>
</evidence>
<gene>
    <name evidence="14" type="ORF">CUR37_04025</name>
    <name evidence="15" type="ORF">LAS9267_01913</name>
</gene>
<evidence type="ECO:0000256" key="2">
    <source>
        <dbReference type="ARBA" id="ARBA00006920"/>
    </source>
</evidence>
<evidence type="ECO:0000313" key="16">
    <source>
        <dbReference type="Proteomes" id="UP000234349"/>
    </source>
</evidence>
<feature type="transmembrane region" description="Helical" evidence="13">
    <location>
        <begin position="12"/>
        <end position="28"/>
    </location>
</feature>
<keyword evidence="8 13" id="KW-1133">Transmembrane helix</keyword>
<reference evidence="14 16" key="1">
    <citation type="submission" date="2016-09" db="EMBL/GenBank/DDBJ databases">
        <authorList>
            <person name="Inglin R.C."/>
        </authorList>
    </citation>
    <scope>NUCLEOTIDE SEQUENCE [LARGE SCALE GENOMIC DNA]</scope>
    <source>
        <strain evidence="14 16">RI-517</strain>
    </source>
</reference>
<keyword evidence="6" id="KW-0631">Potassium channel</keyword>
<evidence type="ECO:0000256" key="4">
    <source>
        <dbReference type="ARBA" id="ARBA00022538"/>
    </source>
</evidence>
<dbReference type="Pfam" id="PF06736">
    <property type="entry name" value="TMEM175"/>
    <property type="match status" value="1"/>
</dbReference>
<evidence type="ECO:0000256" key="11">
    <source>
        <dbReference type="ARBA" id="ARBA00023303"/>
    </source>
</evidence>
<evidence type="ECO:0000256" key="7">
    <source>
        <dbReference type="ARBA" id="ARBA00022958"/>
    </source>
</evidence>
<organism evidence="15 17">
    <name type="scientific">Latilactobacillus sakei</name>
    <name type="common">Lactobacillus sakei</name>
    <dbReference type="NCBI Taxonomy" id="1599"/>
    <lineage>
        <taxon>Bacteria</taxon>
        <taxon>Bacillati</taxon>
        <taxon>Bacillota</taxon>
        <taxon>Bacilli</taxon>
        <taxon>Lactobacillales</taxon>
        <taxon>Lactobacillaceae</taxon>
        <taxon>Latilactobacillus</taxon>
    </lineage>
</organism>
<dbReference type="Proteomes" id="UP000234349">
    <property type="component" value="Unassembled WGS sequence"/>
</dbReference>
<feature type="transmembrane region" description="Helical" evidence="13">
    <location>
        <begin position="106"/>
        <end position="122"/>
    </location>
</feature>
<dbReference type="Proteomes" id="UP000239650">
    <property type="component" value="Unassembled WGS sequence"/>
</dbReference>
<evidence type="ECO:0000313" key="14">
    <source>
        <dbReference type="EMBL" id="PKX78711.1"/>
    </source>
</evidence>
<keyword evidence="3" id="KW-0813">Transport</keyword>
<evidence type="ECO:0000256" key="9">
    <source>
        <dbReference type="ARBA" id="ARBA00023065"/>
    </source>
</evidence>
<keyword evidence="9" id="KW-0406">Ion transport</keyword>
<dbReference type="GO" id="GO:0015252">
    <property type="term" value="F:proton channel activity"/>
    <property type="evidence" value="ECO:0007669"/>
    <property type="project" value="InterPro"/>
</dbReference>
<evidence type="ECO:0000313" key="15">
    <source>
        <dbReference type="EMBL" id="SPE23112.1"/>
    </source>
</evidence>
<dbReference type="PANTHER" id="PTHR31462:SF5">
    <property type="entry name" value="ENDOSOMAL_LYSOSOMAL PROTON CHANNEL TMEM175"/>
    <property type="match status" value="1"/>
</dbReference>
<evidence type="ECO:0000256" key="6">
    <source>
        <dbReference type="ARBA" id="ARBA00022826"/>
    </source>
</evidence>
<comment type="caution">
    <text evidence="15">The sequence shown here is derived from an EMBL/GenBank/DDBJ whole genome shotgun (WGS) entry which is preliminary data.</text>
</comment>
<dbReference type="GO" id="GO:0005267">
    <property type="term" value="F:potassium channel activity"/>
    <property type="evidence" value="ECO:0007669"/>
    <property type="project" value="UniProtKB-KW"/>
</dbReference>
<comment type="similarity">
    <text evidence="2">Belongs to the TMEM175 family.</text>
</comment>
<dbReference type="AlphaFoldDB" id="A0A095AC21"/>
<keyword evidence="7" id="KW-0630">Potassium</keyword>
<reference evidence="15 17" key="2">
    <citation type="submission" date="2018-02" db="EMBL/GenBank/DDBJ databases">
        <authorList>
            <person name="Rodrigo-Torres L."/>
            <person name="Arahal R. D."/>
            <person name="Lucena T."/>
        </authorList>
    </citation>
    <scope>NUCLEOTIDE SEQUENCE [LARGE SCALE GENOMIC DNA]</scope>
    <source>
        <strain evidence="15 17">CECT 9267</strain>
    </source>
</reference>
<evidence type="ECO:0000256" key="12">
    <source>
        <dbReference type="ARBA" id="ARBA00034430"/>
    </source>
</evidence>
<name>A0A095AC21_LATSK</name>
<keyword evidence="5 13" id="KW-0812">Transmembrane</keyword>
<comment type="catalytic activity">
    <reaction evidence="12">
        <text>K(+)(in) = K(+)(out)</text>
        <dbReference type="Rhea" id="RHEA:29463"/>
        <dbReference type="ChEBI" id="CHEBI:29103"/>
    </reaction>
</comment>
<dbReference type="GO" id="GO:0016020">
    <property type="term" value="C:membrane"/>
    <property type="evidence" value="ECO:0007669"/>
    <property type="project" value="UniProtKB-SubCell"/>
</dbReference>
<feature type="transmembrane region" description="Helical" evidence="13">
    <location>
        <begin position="40"/>
        <end position="59"/>
    </location>
</feature>
<proteinExistence type="inferred from homology"/>
<feature type="transmembrane region" description="Helical" evidence="13">
    <location>
        <begin position="80"/>
        <end position="100"/>
    </location>
</feature>